<evidence type="ECO:0000256" key="1">
    <source>
        <dbReference type="ARBA" id="ARBA00022598"/>
    </source>
</evidence>
<dbReference type="PROSITE" id="PS50975">
    <property type="entry name" value="ATP_GRASP"/>
    <property type="match status" value="1"/>
</dbReference>
<dbReference type="InterPro" id="IPR005482">
    <property type="entry name" value="Biotin_COase_C"/>
</dbReference>
<dbReference type="SUPFAM" id="SSF56059">
    <property type="entry name" value="Glutathione synthetase ATP-binding domain-like"/>
    <property type="match status" value="1"/>
</dbReference>
<feature type="domain" description="Biotin carboxylation" evidence="8">
    <location>
        <begin position="1"/>
        <end position="444"/>
    </location>
</feature>
<evidence type="ECO:0000259" key="8">
    <source>
        <dbReference type="PROSITE" id="PS50979"/>
    </source>
</evidence>
<keyword evidence="1" id="KW-0436">Ligase</keyword>
<keyword evidence="5" id="KW-0092">Biotin</keyword>
<dbReference type="EMBL" id="JBHSEC010000002">
    <property type="protein sequence ID" value="MFC4409315.1"/>
    <property type="molecule type" value="Genomic_DNA"/>
</dbReference>
<dbReference type="InterPro" id="IPR011761">
    <property type="entry name" value="ATP-grasp"/>
</dbReference>
<dbReference type="Proteomes" id="UP001595817">
    <property type="component" value="Unassembled WGS sequence"/>
</dbReference>
<proteinExistence type="predicted"/>
<evidence type="ECO:0000256" key="5">
    <source>
        <dbReference type="ARBA" id="ARBA00023267"/>
    </source>
</evidence>
<keyword evidence="3 6" id="KW-0067">ATP-binding</keyword>
<dbReference type="InterPro" id="IPR005479">
    <property type="entry name" value="CPAse_ATP-bd"/>
</dbReference>
<dbReference type="SUPFAM" id="SSF51246">
    <property type="entry name" value="Rudiment single hybrid motif"/>
    <property type="match status" value="1"/>
</dbReference>
<evidence type="ECO:0000256" key="3">
    <source>
        <dbReference type="ARBA" id="ARBA00022840"/>
    </source>
</evidence>
<accession>A0ABV8X2V5</accession>
<dbReference type="InterPro" id="IPR005481">
    <property type="entry name" value="BC-like_N"/>
</dbReference>
<protein>
    <submittedName>
        <fullName evidence="9">Acetyl/propionyl/methylcrotonyl-CoA carboxylase subunit alpha</fullName>
    </submittedName>
</protein>
<dbReference type="SUPFAM" id="SSF52440">
    <property type="entry name" value="PreATP-grasp domain"/>
    <property type="match status" value="1"/>
</dbReference>
<dbReference type="InterPro" id="IPR011764">
    <property type="entry name" value="Biotin_carboxylation_dom"/>
</dbReference>
<dbReference type="Gene3D" id="3.30.470.20">
    <property type="entry name" value="ATP-grasp fold, B domain"/>
    <property type="match status" value="1"/>
</dbReference>
<dbReference type="PROSITE" id="PS50979">
    <property type="entry name" value="BC"/>
    <property type="match status" value="1"/>
</dbReference>
<sequence length="450" mass="49984">MKKVLIANRGEIARRIIRTCKYMGIQTIAVYSEADAELPFVKEADFAFLIGKGPVQQSYLKGEELIELAVREGADAIHPGYGLLSENGDFAKKVEEANLVFIGPNADTIRLMGDKIASRKTMITADVPVVPGTDDGIDTLGDAVEAAKKIGYPVMLKASAGGGGVGMIRCETEQALVQQFESVKNRAKAYFGSDLVFIEKFVVGARHVEVQIFGDHSGNIVHLFERNCSVQRRNQKVIEESPSPALSDQARNGLFEAAVKAAKAVKYTNAGTVEFIVDQDETFYFLEMNTRLQVEHPVTEAVTNLDLVEWQIRIASGEELPIKEQNEIPLKGHAIEYRIYAEDPEKFMPSPGKITLIHWDGQHARIDSGYEEGNQVTPFYDPMIAKVIIHGESREEAINKSKEFFKDASIEGVKTNVPFFREFVESEEFKNGDYATDVIGKWQQSKKGVL</sequence>
<dbReference type="RefSeq" id="WP_378151923.1">
    <property type="nucleotide sequence ID" value="NZ_JBHSEC010000002.1"/>
</dbReference>
<dbReference type="Pfam" id="PF02785">
    <property type="entry name" value="Biotin_carb_C"/>
    <property type="match status" value="1"/>
</dbReference>
<keyword evidence="10" id="KW-1185">Reference proteome</keyword>
<dbReference type="Pfam" id="PF00289">
    <property type="entry name" value="Biotin_carb_N"/>
    <property type="match status" value="1"/>
</dbReference>
<gene>
    <name evidence="9" type="ORF">ACFOZY_02570</name>
</gene>
<evidence type="ECO:0000256" key="4">
    <source>
        <dbReference type="ARBA" id="ARBA00023211"/>
    </source>
</evidence>
<dbReference type="PANTHER" id="PTHR18866:SF128">
    <property type="entry name" value="UREA AMIDOLYASE"/>
    <property type="match status" value="1"/>
</dbReference>
<dbReference type="SMART" id="SM00878">
    <property type="entry name" value="Biotin_carb_C"/>
    <property type="match status" value="1"/>
</dbReference>
<dbReference type="InterPro" id="IPR011054">
    <property type="entry name" value="Rudment_hybrid_motif"/>
</dbReference>
<feature type="domain" description="ATP-grasp" evidence="7">
    <location>
        <begin position="119"/>
        <end position="316"/>
    </location>
</feature>
<dbReference type="InterPro" id="IPR016185">
    <property type="entry name" value="PreATP-grasp_dom_sf"/>
</dbReference>
<reference evidence="10" key="1">
    <citation type="journal article" date="2019" name="Int. J. Syst. Evol. Microbiol.">
        <title>The Global Catalogue of Microorganisms (GCM) 10K type strain sequencing project: providing services to taxonomists for standard genome sequencing and annotation.</title>
        <authorList>
            <consortium name="The Broad Institute Genomics Platform"/>
            <consortium name="The Broad Institute Genome Sequencing Center for Infectious Disease"/>
            <person name="Wu L."/>
            <person name="Ma J."/>
        </authorList>
    </citation>
    <scope>NUCLEOTIDE SEQUENCE [LARGE SCALE GENOMIC DNA]</scope>
    <source>
        <strain evidence="10">CCUG 59778</strain>
    </source>
</reference>
<evidence type="ECO:0000256" key="2">
    <source>
        <dbReference type="ARBA" id="ARBA00022741"/>
    </source>
</evidence>
<keyword evidence="2 6" id="KW-0547">Nucleotide-binding</keyword>
<evidence type="ECO:0000313" key="9">
    <source>
        <dbReference type="EMBL" id="MFC4409315.1"/>
    </source>
</evidence>
<dbReference type="PROSITE" id="PS00867">
    <property type="entry name" value="CPSASE_2"/>
    <property type="match status" value="1"/>
</dbReference>
<organism evidence="9 10">
    <name type="scientific">Chungangia koreensis</name>
    <dbReference type="NCBI Taxonomy" id="752657"/>
    <lineage>
        <taxon>Bacteria</taxon>
        <taxon>Bacillati</taxon>
        <taxon>Bacillota</taxon>
        <taxon>Bacilli</taxon>
        <taxon>Lactobacillales</taxon>
        <taxon>Chungangia</taxon>
    </lineage>
</organism>
<dbReference type="PANTHER" id="PTHR18866">
    <property type="entry name" value="CARBOXYLASE:PYRUVATE/ACETYL-COA/PROPIONYL-COA CARBOXYLASE"/>
    <property type="match status" value="1"/>
</dbReference>
<evidence type="ECO:0000256" key="6">
    <source>
        <dbReference type="PROSITE-ProRule" id="PRU00409"/>
    </source>
</evidence>
<evidence type="ECO:0000313" key="10">
    <source>
        <dbReference type="Proteomes" id="UP001595817"/>
    </source>
</evidence>
<evidence type="ECO:0000259" key="7">
    <source>
        <dbReference type="PROSITE" id="PS50975"/>
    </source>
</evidence>
<dbReference type="Pfam" id="PF02786">
    <property type="entry name" value="CPSase_L_D2"/>
    <property type="match status" value="1"/>
</dbReference>
<keyword evidence="4" id="KW-0464">Manganese</keyword>
<name>A0ABV8X2V5_9LACT</name>
<dbReference type="InterPro" id="IPR050856">
    <property type="entry name" value="Biotin_carboxylase_complex"/>
</dbReference>
<comment type="caution">
    <text evidence="9">The sequence shown here is derived from an EMBL/GenBank/DDBJ whole genome shotgun (WGS) entry which is preliminary data.</text>
</comment>
<dbReference type="PROSITE" id="PS00866">
    <property type="entry name" value="CPSASE_1"/>
    <property type="match status" value="1"/>
</dbReference>